<dbReference type="PROSITE" id="PS50850">
    <property type="entry name" value="MFS"/>
    <property type="match status" value="1"/>
</dbReference>
<feature type="transmembrane region" description="Helical" evidence="4">
    <location>
        <begin position="37"/>
        <end position="58"/>
    </location>
</feature>
<feature type="transmembrane region" description="Helical" evidence="4">
    <location>
        <begin position="200"/>
        <end position="218"/>
    </location>
</feature>
<feature type="transmembrane region" description="Helical" evidence="4">
    <location>
        <begin position="326"/>
        <end position="349"/>
    </location>
</feature>
<evidence type="ECO:0000256" key="4">
    <source>
        <dbReference type="HAMAP-Rule" id="MF_01118"/>
    </source>
</evidence>
<dbReference type="GO" id="GO:0022857">
    <property type="term" value="F:transmembrane transporter activity"/>
    <property type="evidence" value="ECO:0007669"/>
    <property type="project" value="UniProtKB-UniRule"/>
</dbReference>
<gene>
    <name evidence="6" type="primary">yhhS</name>
    <name evidence="6" type="ORF">LMG28138_03143</name>
</gene>
<proteinExistence type="inferred from homology"/>
<feature type="transmembrane region" description="Helical" evidence="4">
    <location>
        <begin position="171"/>
        <end position="194"/>
    </location>
</feature>
<organism evidence="6 7">
    <name type="scientific">Pararobbsia alpina</name>
    <dbReference type="NCBI Taxonomy" id="621374"/>
    <lineage>
        <taxon>Bacteria</taxon>
        <taxon>Pseudomonadati</taxon>
        <taxon>Pseudomonadota</taxon>
        <taxon>Betaproteobacteria</taxon>
        <taxon>Burkholderiales</taxon>
        <taxon>Burkholderiaceae</taxon>
        <taxon>Pararobbsia</taxon>
    </lineage>
</organism>
<keyword evidence="1 4" id="KW-0812">Transmembrane</keyword>
<keyword evidence="3 4" id="KW-0472">Membrane</keyword>
<feature type="transmembrane region" description="Helical" evidence="4">
    <location>
        <begin position="389"/>
        <end position="410"/>
    </location>
</feature>
<dbReference type="InterPro" id="IPR023008">
    <property type="entry name" value="MFS_YhhS-like"/>
</dbReference>
<dbReference type="PANTHER" id="PTHR23531:SF1">
    <property type="entry name" value="QUINOLENE RESISTANCE PROTEIN NORA"/>
    <property type="match status" value="1"/>
</dbReference>
<dbReference type="InterPro" id="IPR052714">
    <property type="entry name" value="MFS_Exporter"/>
</dbReference>
<feature type="transmembrane region" description="Helical" evidence="4">
    <location>
        <begin position="302"/>
        <end position="320"/>
    </location>
</feature>
<sequence>MELDSSRPACPAHAAPVAPSIASAQDNQNPLFVTLRVLTIVCFTFIAYLTIGLPLAILPSYVHENLGMGAVLAGLVISVQYVATLASRPFAGRLSDTMGAKRVVSLGLVLCCVSGVFYLLAALIDEHQPLVALATLMVGRLMVGCAESLVGTGAIQWAIGTVGLNRTGKVISWNGIATYGGLAAGAPLGVVLVRLIGFEALGLTVIALGIIGLLLAWRQVGIPTIHGERMGIQHVFRHVLNYGLALALGSMGFGAIATFITLYYASHQWSGAAFALTVFGLCFCGSRLLFVDMIGRFGGYRVAVVSLIVEAIGLTLLGFAPNSLLALIGAGLAGLGFALVFPALGVAAVESVPLPSRGAALGVYSAFADLALGVTGPLAGIVAHHFGYSAVYVGTAFVVLAAMGLVLGLWSKARDAQATGMLAG</sequence>
<protein>
    <recommendedName>
        <fullName evidence="4">Uncharacterized MFS-type transporter LMG28138_03143</fullName>
    </recommendedName>
</protein>
<dbReference type="AlphaFoldDB" id="A0A6S7BAC2"/>
<evidence type="ECO:0000256" key="2">
    <source>
        <dbReference type="ARBA" id="ARBA00022989"/>
    </source>
</evidence>
<dbReference type="InterPro" id="IPR036259">
    <property type="entry name" value="MFS_trans_sf"/>
</dbReference>
<reference evidence="6 7" key="1">
    <citation type="submission" date="2020-04" db="EMBL/GenBank/DDBJ databases">
        <authorList>
            <person name="De Canck E."/>
        </authorList>
    </citation>
    <scope>NUCLEOTIDE SEQUENCE [LARGE SCALE GENOMIC DNA]</scope>
    <source>
        <strain evidence="6 7">LMG 28138</strain>
    </source>
</reference>
<evidence type="ECO:0000313" key="7">
    <source>
        <dbReference type="Proteomes" id="UP000494115"/>
    </source>
</evidence>
<evidence type="ECO:0000259" key="5">
    <source>
        <dbReference type="PROSITE" id="PS50850"/>
    </source>
</evidence>
<feature type="domain" description="Major facilitator superfamily (MFS) profile" evidence="5">
    <location>
        <begin position="36"/>
        <end position="414"/>
    </location>
</feature>
<keyword evidence="7" id="KW-1185">Reference proteome</keyword>
<feature type="transmembrane region" description="Helical" evidence="4">
    <location>
        <begin position="70"/>
        <end position="91"/>
    </location>
</feature>
<dbReference type="Gene3D" id="1.20.1250.20">
    <property type="entry name" value="MFS general substrate transporter like domains"/>
    <property type="match status" value="1"/>
</dbReference>
<feature type="transmembrane region" description="Helical" evidence="4">
    <location>
        <begin position="271"/>
        <end position="290"/>
    </location>
</feature>
<feature type="transmembrane region" description="Helical" evidence="4">
    <location>
        <begin position="239"/>
        <end position="265"/>
    </location>
</feature>
<comment type="subcellular location">
    <subcellularLocation>
        <location evidence="4">Cell inner membrane</location>
        <topology evidence="4">Multi-pass membrane protein</topology>
    </subcellularLocation>
</comment>
<dbReference type="GO" id="GO:0005886">
    <property type="term" value="C:plasma membrane"/>
    <property type="evidence" value="ECO:0007669"/>
    <property type="project" value="UniProtKB-SubCell"/>
</dbReference>
<dbReference type="InterPro" id="IPR011701">
    <property type="entry name" value="MFS"/>
</dbReference>
<keyword evidence="2 4" id="KW-1133">Transmembrane helix</keyword>
<dbReference type="EMBL" id="CADIKM010000014">
    <property type="protein sequence ID" value="CAB3791386.1"/>
    <property type="molecule type" value="Genomic_DNA"/>
</dbReference>
<evidence type="ECO:0000256" key="1">
    <source>
        <dbReference type="ARBA" id="ARBA00022692"/>
    </source>
</evidence>
<evidence type="ECO:0000313" key="6">
    <source>
        <dbReference type="EMBL" id="CAB3791386.1"/>
    </source>
</evidence>
<keyword evidence="4" id="KW-0997">Cell inner membrane</keyword>
<dbReference type="Pfam" id="PF07690">
    <property type="entry name" value="MFS_1"/>
    <property type="match status" value="1"/>
</dbReference>
<dbReference type="NCBIfam" id="NF009048">
    <property type="entry name" value="PRK12382.1"/>
    <property type="match status" value="1"/>
</dbReference>
<dbReference type="RefSeq" id="WP_175105682.1">
    <property type="nucleotide sequence ID" value="NZ_CADIKM010000014.1"/>
</dbReference>
<dbReference type="NCBIfam" id="NF003477">
    <property type="entry name" value="PRK05122.1"/>
    <property type="match status" value="1"/>
</dbReference>
<feature type="transmembrane region" description="Helical" evidence="4">
    <location>
        <begin position="130"/>
        <end position="159"/>
    </location>
</feature>
<comment type="similarity">
    <text evidence="4">Belongs to the major facilitator superfamily. YhhS family.</text>
</comment>
<accession>A0A6S7BAC2</accession>
<name>A0A6S7BAC2_9BURK</name>
<dbReference type="PANTHER" id="PTHR23531">
    <property type="entry name" value="QUINOLENE RESISTANCE PROTEIN NORA"/>
    <property type="match status" value="1"/>
</dbReference>
<dbReference type="Proteomes" id="UP000494115">
    <property type="component" value="Unassembled WGS sequence"/>
</dbReference>
<keyword evidence="4" id="KW-0813">Transport</keyword>
<feature type="transmembrane region" description="Helical" evidence="4">
    <location>
        <begin position="103"/>
        <end position="124"/>
    </location>
</feature>
<dbReference type="SUPFAM" id="SSF103473">
    <property type="entry name" value="MFS general substrate transporter"/>
    <property type="match status" value="1"/>
</dbReference>
<evidence type="ECO:0000256" key="3">
    <source>
        <dbReference type="ARBA" id="ARBA00023136"/>
    </source>
</evidence>
<feature type="transmembrane region" description="Helical" evidence="4">
    <location>
        <begin position="361"/>
        <end position="383"/>
    </location>
</feature>
<dbReference type="InterPro" id="IPR020846">
    <property type="entry name" value="MFS_dom"/>
</dbReference>
<dbReference type="CDD" id="cd17489">
    <property type="entry name" value="MFS_YfcJ_like"/>
    <property type="match status" value="1"/>
</dbReference>
<keyword evidence="4" id="KW-1003">Cell membrane</keyword>
<dbReference type="HAMAP" id="MF_01118">
    <property type="entry name" value="MFS_YhhS"/>
    <property type="match status" value="1"/>
</dbReference>